<protein>
    <submittedName>
        <fullName evidence="1">DUF4136 domain-containing protein</fullName>
    </submittedName>
</protein>
<gene>
    <name evidence="1" type="ORF">RQX22_18425</name>
</gene>
<reference evidence="1 2" key="1">
    <citation type="submission" date="2023-05" db="EMBL/GenBank/DDBJ databases">
        <authorList>
            <person name="Guo Y."/>
        </authorList>
    </citation>
    <scope>NUCLEOTIDE SEQUENCE [LARGE SCALE GENOMIC DNA]</scope>
    <source>
        <strain evidence="1 2">GR2756</strain>
    </source>
</reference>
<sequence>MKSISERACILVLAAALGACSSTGGGRDAGDGVDVARFHLGEPVARAQISIEPFDKADAGRPEYPAHANAVERQLTRLGWTVVRTPGTSEQVALIDVEQGSRDAIAALSAARIGRGMAAPMPSGDDGNVIATLLEVAIRRRSDGTVFWEGRAVAEDIPGKPSADAAVMVEKLVEALFRDFPGESGRTIRIR</sequence>
<dbReference type="EMBL" id="JAVUPU010000014">
    <property type="protein sequence ID" value="MDT9600934.1"/>
    <property type="molecule type" value="Genomic_DNA"/>
</dbReference>
<organism evidence="1 2">
    <name type="scientific">Sphingosinicella rhizophila</name>
    <dbReference type="NCBI Taxonomy" id="3050082"/>
    <lineage>
        <taxon>Bacteria</taxon>
        <taxon>Pseudomonadati</taxon>
        <taxon>Pseudomonadota</taxon>
        <taxon>Alphaproteobacteria</taxon>
        <taxon>Sphingomonadales</taxon>
        <taxon>Sphingosinicellaceae</taxon>
        <taxon>Sphingosinicella</taxon>
    </lineage>
</organism>
<keyword evidence="2" id="KW-1185">Reference proteome</keyword>
<evidence type="ECO:0000313" key="1">
    <source>
        <dbReference type="EMBL" id="MDT9600934.1"/>
    </source>
</evidence>
<dbReference type="Proteomes" id="UP001259572">
    <property type="component" value="Unassembled WGS sequence"/>
</dbReference>
<comment type="caution">
    <text evidence="1">The sequence shown here is derived from an EMBL/GenBank/DDBJ whole genome shotgun (WGS) entry which is preliminary data.</text>
</comment>
<dbReference type="RefSeq" id="WP_315728540.1">
    <property type="nucleotide sequence ID" value="NZ_JAVUPU010000014.1"/>
</dbReference>
<dbReference type="PROSITE" id="PS51257">
    <property type="entry name" value="PROKAR_LIPOPROTEIN"/>
    <property type="match status" value="1"/>
</dbReference>
<evidence type="ECO:0000313" key="2">
    <source>
        <dbReference type="Proteomes" id="UP001259572"/>
    </source>
</evidence>
<name>A0ABU3QCR6_9SPHN</name>
<accession>A0ABU3QCR6</accession>
<proteinExistence type="predicted"/>